<dbReference type="PhylomeDB" id="Q20724"/>
<dbReference type="RefSeq" id="NP_506371.1">
    <property type="nucleotide sequence ID" value="NM_073970.7"/>
</dbReference>
<dbReference type="AlphaFoldDB" id="Q20724"/>
<proteinExistence type="evidence at protein level"/>
<sequence>MNSIWTSLFVAILAVSVIALNENENNYLQELLDAGISQETANKLVDITASHNNDGEISEKSGKTIFQEIISETDAAIKQAPANDQQAYKAFVESKAAEFGQPDEISIQVESDSE</sequence>
<evidence type="ECO:0000313" key="4">
    <source>
        <dbReference type="WormBase" id="F53F4.13"/>
    </source>
</evidence>
<dbReference type="Proteomes" id="UP000001940">
    <property type="component" value="Chromosome V"/>
</dbReference>
<dbReference type="CTD" id="179846"/>
<feature type="signal peptide" evidence="1">
    <location>
        <begin position="1"/>
        <end position="19"/>
    </location>
</feature>
<dbReference type="PANTHER" id="PTHR33272">
    <property type="entry name" value="PROTEIN CBG22877-RELATED"/>
    <property type="match status" value="1"/>
</dbReference>
<dbReference type="WormBase" id="F53F4.13">
    <property type="protein sequence ID" value="CE10978"/>
    <property type="gene ID" value="WBGene00009995"/>
    <property type="gene designation" value="spig-9"/>
</dbReference>
<dbReference type="InterPro" id="IPR027913">
    <property type="entry name" value="DUF4473"/>
</dbReference>
<dbReference type="eggNOG" id="ENOG502TIAA">
    <property type="taxonomic scope" value="Eukaryota"/>
</dbReference>
<dbReference type="STRING" id="6239.F53F4.13.1"/>
<dbReference type="OMA" id="NQYEKPD"/>
<feature type="chain" id="PRO_5004199252" evidence="1">
    <location>
        <begin position="20"/>
        <end position="114"/>
    </location>
</feature>
<dbReference type="FunCoup" id="Q20724">
    <property type="interactions" value="1558"/>
</dbReference>
<name>Q20724_CAEEL</name>
<dbReference type="PaxDb" id="6239-F53F4.13"/>
<dbReference type="Pfam" id="PF14747">
    <property type="entry name" value="DUF4473"/>
    <property type="match status" value="1"/>
</dbReference>
<evidence type="ECO:0000313" key="3">
    <source>
        <dbReference type="Proteomes" id="UP000001940"/>
    </source>
</evidence>
<dbReference type="PeptideAtlas" id="Q20724"/>
<evidence type="ECO:0000313" key="2">
    <source>
        <dbReference type="EMBL" id="CAB01208.1"/>
    </source>
</evidence>
<dbReference type="IntAct" id="Q20724">
    <property type="interactions" value="1"/>
</dbReference>
<dbReference type="OrthoDB" id="5848723at2759"/>
<keyword evidence="5" id="KW-1267">Proteomics identification</keyword>
<dbReference type="PIR" id="T22577">
    <property type="entry name" value="T22577"/>
</dbReference>
<dbReference type="KEGG" id="cel:CELE_F53F4.13"/>
<dbReference type="GeneID" id="179846"/>
<keyword evidence="3" id="KW-1185">Reference proteome</keyword>
<dbReference type="EMBL" id="BX284605">
    <property type="protein sequence ID" value="CAB01208.1"/>
    <property type="molecule type" value="Genomic_DNA"/>
</dbReference>
<evidence type="ECO:0000256" key="1">
    <source>
        <dbReference type="SAM" id="SignalP"/>
    </source>
</evidence>
<protein>
    <submittedName>
        <fullName evidence="2">Minor capsid protein</fullName>
    </submittedName>
</protein>
<dbReference type="AGR" id="WB:WBGene00009995"/>
<dbReference type="HOGENOM" id="CLU_2160721_0_0_1"/>
<dbReference type="Bgee" id="WBGene00009995">
    <property type="expression patterns" value="Expressed in larva and 4 other cell types or tissues"/>
</dbReference>
<dbReference type="InParanoid" id="Q20724"/>
<dbReference type="UCSC" id="F53F4.13.1">
    <property type="organism name" value="c. elegans"/>
</dbReference>
<dbReference type="PANTHER" id="PTHR33272:SF7">
    <property type="entry name" value="MINOR CAPSID PROTEIN"/>
    <property type="match status" value="1"/>
</dbReference>
<keyword evidence="1" id="KW-0732">Signal</keyword>
<gene>
    <name evidence="2 4" type="primary">spig-9</name>
    <name evidence="2" type="ORF">CELE_F53F4.13</name>
    <name evidence="4" type="ORF">F53F4.13</name>
</gene>
<accession>Q20724</accession>
<evidence type="ECO:0007829" key="5">
    <source>
        <dbReference type="PeptideAtlas" id="Q20724"/>
    </source>
</evidence>
<reference evidence="2 3" key="1">
    <citation type="journal article" date="1998" name="Science">
        <title>Genome sequence of the nematode C. elegans: a platform for investigating biology.</title>
        <authorList>
            <consortium name="The C. elegans sequencing consortium"/>
            <person name="Sulson J.E."/>
            <person name="Waterston R."/>
        </authorList>
    </citation>
    <scope>NUCLEOTIDE SEQUENCE [LARGE SCALE GENOMIC DNA]</scope>
    <source>
        <strain evidence="2 3">Bristol N2</strain>
    </source>
</reference>
<organism evidence="2 3">
    <name type="scientific">Caenorhabditis elegans</name>
    <dbReference type="NCBI Taxonomy" id="6239"/>
    <lineage>
        <taxon>Eukaryota</taxon>
        <taxon>Metazoa</taxon>
        <taxon>Ecdysozoa</taxon>
        <taxon>Nematoda</taxon>
        <taxon>Chromadorea</taxon>
        <taxon>Rhabditida</taxon>
        <taxon>Rhabditina</taxon>
        <taxon>Rhabditomorpha</taxon>
        <taxon>Rhabditoidea</taxon>
        <taxon>Rhabditidae</taxon>
        <taxon>Peloderinae</taxon>
        <taxon>Caenorhabditis</taxon>
    </lineage>
</organism>